<evidence type="ECO:0000313" key="2">
    <source>
        <dbReference type="Proteomes" id="UP000215590"/>
    </source>
</evidence>
<dbReference type="AlphaFoldDB" id="A0A256FWC7"/>
<dbReference type="EMBL" id="NNRJ01000019">
    <property type="protein sequence ID" value="OYR19154.1"/>
    <property type="molecule type" value="Genomic_DNA"/>
</dbReference>
<name>A0A256FWC7_9HYPH</name>
<protein>
    <submittedName>
        <fullName evidence="1">Uncharacterized protein</fullName>
    </submittedName>
</protein>
<sequence length="51" mass="5726">MRTNISGTTSYKNRHSLNTCLLNISPQCAISVVALTMQKPKWTASQTLRFL</sequence>
<dbReference type="Proteomes" id="UP000215590">
    <property type="component" value="Unassembled WGS sequence"/>
</dbReference>
<reference evidence="1 2" key="1">
    <citation type="submission" date="2017-07" db="EMBL/GenBank/DDBJ databases">
        <title>Phylogenetic study on the rhizospheric bacterium Ochrobactrum sp. A44.</title>
        <authorList>
            <person name="Krzyzanowska D.M."/>
            <person name="Ossowicki A."/>
            <person name="Rajewska M."/>
            <person name="Maciag T."/>
            <person name="Kaczynski Z."/>
            <person name="Czerwicka M."/>
            <person name="Jafra S."/>
        </authorList>
    </citation>
    <scope>NUCLEOTIDE SEQUENCE [LARGE SCALE GENOMIC DNA]</scope>
    <source>
        <strain evidence="1 2">DSM 7216</strain>
    </source>
</reference>
<keyword evidence="2" id="KW-1185">Reference proteome</keyword>
<evidence type="ECO:0000313" key="1">
    <source>
        <dbReference type="EMBL" id="OYR19154.1"/>
    </source>
</evidence>
<organism evidence="1 2">
    <name type="scientific">Brucella thiophenivorans</name>
    <dbReference type="NCBI Taxonomy" id="571255"/>
    <lineage>
        <taxon>Bacteria</taxon>
        <taxon>Pseudomonadati</taxon>
        <taxon>Pseudomonadota</taxon>
        <taxon>Alphaproteobacteria</taxon>
        <taxon>Hyphomicrobiales</taxon>
        <taxon>Brucellaceae</taxon>
        <taxon>Brucella/Ochrobactrum group</taxon>
        <taxon>Brucella</taxon>
    </lineage>
</organism>
<proteinExistence type="predicted"/>
<gene>
    <name evidence="1" type="ORF">CEV31_2499</name>
</gene>
<accession>A0A256FWC7</accession>
<comment type="caution">
    <text evidence="1">The sequence shown here is derived from an EMBL/GenBank/DDBJ whole genome shotgun (WGS) entry which is preliminary data.</text>
</comment>